<reference evidence="1 2" key="1">
    <citation type="submission" date="2018-08" db="EMBL/GenBank/DDBJ databases">
        <title>A genome reference for cultivated species of the human gut microbiota.</title>
        <authorList>
            <person name="Zou Y."/>
            <person name="Xue W."/>
            <person name="Luo G."/>
        </authorList>
    </citation>
    <scope>NUCLEOTIDE SEQUENCE [LARGE SCALE GENOMIC DNA]</scope>
    <source>
        <strain evidence="1 2">AM17-48</strain>
    </source>
</reference>
<organism evidence="1 2">
    <name type="scientific">Bacteroides ovatus</name>
    <dbReference type="NCBI Taxonomy" id="28116"/>
    <lineage>
        <taxon>Bacteria</taxon>
        <taxon>Pseudomonadati</taxon>
        <taxon>Bacteroidota</taxon>
        <taxon>Bacteroidia</taxon>
        <taxon>Bacteroidales</taxon>
        <taxon>Bacteroidaceae</taxon>
        <taxon>Bacteroides</taxon>
    </lineage>
</organism>
<dbReference type="Proteomes" id="UP000283329">
    <property type="component" value="Unassembled WGS sequence"/>
</dbReference>
<gene>
    <name evidence="1" type="ORF">DW206_22850</name>
</gene>
<sequence length="71" mass="7992">MFYFVFVLYWCAVCEDSAPFLFEGMAELADTIKLGIPGSSPGSFTKFILCLTNDADEKDVVGFKPLYLFDF</sequence>
<accession>A0A414WSE5</accession>
<evidence type="ECO:0000313" key="1">
    <source>
        <dbReference type="EMBL" id="RHH40399.1"/>
    </source>
</evidence>
<proteinExistence type="predicted"/>
<evidence type="ECO:0000313" key="2">
    <source>
        <dbReference type="Proteomes" id="UP000283329"/>
    </source>
</evidence>
<dbReference type="EMBL" id="QRJR01000034">
    <property type="protein sequence ID" value="RHH40399.1"/>
    <property type="molecule type" value="Genomic_DNA"/>
</dbReference>
<protein>
    <submittedName>
        <fullName evidence="1">Uncharacterized protein</fullName>
    </submittedName>
</protein>
<name>A0A414WSE5_BACOV</name>
<comment type="caution">
    <text evidence="1">The sequence shown here is derived from an EMBL/GenBank/DDBJ whole genome shotgun (WGS) entry which is preliminary data.</text>
</comment>
<dbReference type="AlphaFoldDB" id="A0A414WSE5"/>